<dbReference type="Proteomes" id="UP000037696">
    <property type="component" value="Unassembled WGS sequence"/>
</dbReference>
<keyword evidence="3" id="KW-1185">Reference proteome</keyword>
<protein>
    <submittedName>
        <fullName evidence="2">Uncharacterized protein</fullName>
    </submittedName>
</protein>
<comment type="caution">
    <text evidence="2">The sequence shown here is derived from an EMBL/GenBank/DDBJ whole genome shotgun (WGS) entry which is preliminary data.</text>
</comment>
<gene>
    <name evidence="2" type="ORF">ACN38_g12978</name>
</gene>
<dbReference type="AlphaFoldDB" id="A0A0M8NXG7"/>
<accession>A0A0M8NXG7</accession>
<sequence>MPRRRSGLISELLIQSQIRKLRNDNDDKGGCVEQSPINACMIVCCRLSLLLFAICYLLFAICKQCLDSLQGI</sequence>
<keyword evidence="1" id="KW-0472">Membrane</keyword>
<feature type="transmembrane region" description="Helical" evidence="1">
    <location>
        <begin position="37"/>
        <end position="59"/>
    </location>
</feature>
<proteinExistence type="predicted"/>
<evidence type="ECO:0000313" key="3">
    <source>
        <dbReference type="Proteomes" id="UP000037696"/>
    </source>
</evidence>
<evidence type="ECO:0000313" key="2">
    <source>
        <dbReference type="EMBL" id="KOS36291.1"/>
    </source>
</evidence>
<keyword evidence="1" id="KW-1133">Transmembrane helix</keyword>
<dbReference type="EMBL" id="LHQQ01000520">
    <property type="protein sequence ID" value="KOS36291.1"/>
    <property type="molecule type" value="Genomic_DNA"/>
</dbReference>
<keyword evidence="1" id="KW-0812">Transmembrane</keyword>
<organism evidence="2 3">
    <name type="scientific">Penicillium nordicum</name>
    <dbReference type="NCBI Taxonomy" id="229535"/>
    <lineage>
        <taxon>Eukaryota</taxon>
        <taxon>Fungi</taxon>
        <taxon>Dikarya</taxon>
        <taxon>Ascomycota</taxon>
        <taxon>Pezizomycotina</taxon>
        <taxon>Eurotiomycetes</taxon>
        <taxon>Eurotiomycetidae</taxon>
        <taxon>Eurotiales</taxon>
        <taxon>Aspergillaceae</taxon>
        <taxon>Penicillium</taxon>
    </lineage>
</organism>
<name>A0A0M8NXG7_9EURO</name>
<reference evidence="2 3" key="1">
    <citation type="submission" date="2015-08" db="EMBL/GenBank/DDBJ databases">
        <title>Genome sequencing of Penicillium nordicum.</title>
        <authorList>
            <person name="Nguyen H.D."/>
            <person name="Seifert K.A."/>
        </authorList>
    </citation>
    <scope>NUCLEOTIDE SEQUENCE [LARGE SCALE GENOMIC DNA]</scope>
    <source>
        <strain evidence="2 3">DAOMC 185683</strain>
    </source>
</reference>
<evidence type="ECO:0000256" key="1">
    <source>
        <dbReference type="SAM" id="Phobius"/>
    </source>
</evidence>